<organism evidence="1 2">
    <name type="scientific">Bifidobacterium breve DSM 20213 = JCM 1192</name>
    <dbReference type="NCBI Taxonomy" id="518634"/>
    <lineage>
        <taxon>Bacteria</taxon>
        <taxon>Bacillati</taxon>
        <taxon>Actinomycetota</taxon>
        <taxon>Actinomycetes</taxon>
        <taxon>Bifidobacteriales</taxon>
        <taxon>Bifidobacteriaceae</taxon>
        <taxon>Bifidobacterium</taxon>
    </lineage>
</organism>
<dbReference type="AlphaFoldDB" id="D4BSL2"/>
<gene>
    <name evidence="1" type="ORF">BIFBRE_05104</name>
</gene>
<sequence>MGEQYWIAATMHSRLHRKVRSGGQLPYTARFACFSPPSCGSLDLLSLLLSISHTSDVDDVSCYFAR</sequence>
<evidence type="ECO:0000313" key="2">
    <source>
        <dbReference type="Proteomes" id="UP000003191"/>
    </source>
</evidence>
<accession>D4BSL2</accession>
<comment type="caution">
    <text evidence="1">The sequence shown here is derived from an EMBL/GenBank/DDBJ whole genome shotgun (WGS) entry which is preliminary data.</text>
</comment>
<keyword evidence="2" id="KW-1185">Reference proteome</keyword>
<reference evidence="1 2" key="1">
    <citation type="submission" date="2010-02" db="EMBL/GenBank/DDBJ databases">
        <authorList>
            <person name="Weinstock G."/>
            <person name="Sodergren E."/>
            <person name="Clifton S."/>
            <person name="Fulton L."/>
            <person name="Fulton B."/>
            <person name="Courtney L."/>
            <person name="Fronick C."/>
            <person name="Harrison M."/>
            <person name="Strong C."/>
            <person name="Farmer C."/>
            <person name="Delahaunty K."/>
            <person name="Markovic C."/>
            <person name="Hall O."/>
            <person name="Minx P."/>
            <person name="Tomlinson C."/>
            <person name="Mitreva M."/>
            <person name="Nelson J."/>
            <person name="Hou S."/>
            <person name="Wollam A."/>
            <person name="Pepin K.H."/>
            <person name="Johnson M."/>
            <person name="Bhonagiri V."/>
            <person name="Zhang X."/>
            <person name="Suruliraj S."/>
            <person name="Warren W."/>
            <person name="Chinwalla A."/>
            <person name="Mardis E.R."/>
            <person name="Wilson R.K."/>
        </authorList>
    </citation>
    <scope>NUCLEOTIDE SEQUENCE [LARGE SCALE GENOMIC DNA]</scope>
    <source>
        <strain evidence="1 2">DSM 20213</strain>
    </source>
</reference>
<evidence type="ECO:0000313" key="1">
    <source>
        <dbReference type="EMBL" id="EFE88046.1"/>
    </source>
</evidence>
<dbReference type="HOGENOM" id="CLU_2822455_0_0_11"/>
<dbReference type="EMBL" id="ACCG02000085">
    <property type="protein sequence ID" value="EFE88046.1"/>
    <property type="molecule type" value="Genomic_DNA"/>
</dbReference>
<dbReference type="Proteomes" id="UP000003191">
    <property type="component" value="Unassembled WGS sequence"/>
</dbReference>
<proteinExistence type="predicted"/>
<name>D4BSL2_BIFBR</name>
<protein>
    <submittedName>
        <fullName evidence="1">Uncharacterized protein</fullName>
    </submittedName>
</protein>